<dbReference type="EMBL" id="RIAX01000009">
    <property type="protein sequence ID" value="RNF38839.1"/>
    <property type="molecule type" value="Genomic_DNA"/>
</dbReference>
<evidence type="ECO:0000313" key="3">
    <source>
        <dbReference type="Proteomes" id="UP000275473"/>
    </source>
</evidence>
<reference evidence="2 3" key="1">
    <citation type="journal article" date="2018" name="Int. J. Syst. Evol. Microbiol.">
        <title>Planococcus salinus sp. nov., a moderately halophilic bacterium isolated from a saline-alkali soil.</title>
        <authorList>
            <person name="Gan L."/>
        </authorList>
    </citation>
    <scope>NUCLEOTIDE SEQUENCE [LARGE SCALE GENOMIC DNA]</scope>
    <source>
        <strain evidence="2 3">LCB217</strain>
    </source>
</reference>
<sequence length="194" mass="21788">MPKPLCSQHPITDMMQKCRMLYSIPKNREVMKVVQRMNNAFSVAHGEGDAYWFRVTLLEVKATGEDTNGAFSLIEELHPPGCESPLHVRNNEELTYYVLEGEMTFTIGEKTIKGVPGTCIYVPRHIKHKYQVGGDSPAKVLSMFTPAGGEQFFIERSLPAEEYKLPPESVEVDGEFDMDKLTATAQKYGIEILG</sequence>
<name>A0A3M8P592_9BACL</name>
<dbReference type="InterPro" id="IPR053146">
    <property type="entry name" value="QDO-like"/>
</dbReference>
<dbReference type="PANTHER" id="PTHR36440">
    <property type="entry name" value="PUTATIVE (AFU_ORTHOLOGUE AFUA_8G07350)-RELATED"/>
    <property type="match status" value="1"/>
</dbReference>
<keyword evidence="3" id="KW-1185">Reference proteome</keyword>
<organism evidence="2 3">
    <name type="scientific">Planococcus salinus</name>
    <dbReference type="NCBI Taxonomy" id="1848460"/>
    <lineage>
        <taxon>Bacteria</taxon>
        <taxon>Bacillati</taxon>
        <taxon>Bacillota</taxon>
        <taxon>Bacilli</taxon>
        <taxon>Bacillales</taxon>
        <taxon>Caryophanaceae</taxon>
        <taxon>Planococcus</taxon>
    </lineage>
</organism>
<protein>
    <submittedName>
        <fullName evidence="2">Cupin domain-containing protein</fullName>
    </submittedName>
</protein>
<dbReference type="InterPro" id="IPR014710">
    <property type="entry name" value="RmlC-like_jellyroll"/>
</dbReference>
<gene>
    <name evidence="2" type="ORF">EEX84_12010</name>
</gene>
<evidence type="ECO:0000259" key="1">
    <source>
        <dbReference type="Pfam" id="PF07883"/>
    </source>
</evidence>
<feature type="domain" description="Cupin type-2" evidence="1">
    <location>
        <begin position="79"/>
        <end position="144"/>
    </location>
</feature>
<evidence type="ECO:0000313" key="2">
    <source>
        <dbReference type="EMBL" id="RNF38839.1"/>
    </source>
</evidence>
<dbReference type="PANTHER" id="PTHR36440:SF1">
    <property type="entry name" value="PUTATIVE (AFU_ORTHOLOGUE AFUA_8G07350)-RELATED"/>
    <property type="match status" value="1"/>
</dbReference>
<dbReference type="Proteomes" id="UP000275473">
    <property type="component" value="Unassembled WGS sequence"/>
</dbReference>
<dbReference type="InterPro" id="IPR013096">
    <property type="entry name" value="Cupin_2"/>
</dbReference>
<dbReference type="AlphaFoldDB" id="A0A3M8P592"/>
<proteinExistence type="predicted"/>
<dbReference type="SUPFAM" id="SSF51182">
    <property type="entry name" value="RmlC-like cupins"/>
    <property type="match status" value="1"/>
</dbReference>
<comment type="caution">
    <text evidence="2">The sequence shown here is derived from an EMBL/GenBank/DDBJ whole genome shotgun (WGS) entry which is preliminary data.</text>
</comment>
<accession>A0A3M8P592</accession>
<dbReference type="Gene3D" id="2.60.120.10">
    <property type="entry name" value="Jelly Rolls"/>
    <property type="match status" value="1"/>
</dbReference>
<dbReference type="Pfam" id="PF07883">
    <property type="entry name" value="Cupin_2"/>
    <property type="match status" value="1"/>
</dbReference>
<dbReference type="InterPro" id="IPR011051">
    <property type="entry name" value="RmlC_Cupin_sf"/>
</dbReference>